<protein>
    <submittedName>
        <fullName evidence="1">Uncharacterized protein</fullName>
    </submittedName>
</protein>
<keyword evidence="2" id="KW-1185">Reference proteome</keyword>
<dbReference type="EMBL" id="JBBPBM010000021">
    <property type="protein sequence ID" value="KAK8547987.1"/>
    <property type="molecule type" value="Genomic_DNA"/>
</dbReference>
<accession>A0ABR2DXA4</accession>
<comment type="caution">
    <text evidence="1">The sequence shown here is derived from an EMBL/GenBank/DDBJ whole genome shotgun (WGS) entry which is preliminary data.</text>
</comment>
<evidence type="ECO:0000313" key="2">
    <source>
        <dbReference type="Proteomes" id="UP001472677"/>
    </source>
</evidence>
<dbReference type="Proteomes" id="UP001472677">
    <property type="component" value="Unassembled WGS sequence"/>
</dbReference>
<proteinExistence type="predicted"/>
<organism evidence="1 2">
    <name type="scientific">Hibiscus sabdariffa</name>
    <name type="common">roselle</name>
    <dbReference type="NCBI Taxonomy" id="183260"/>
    <lineage>
        <taxon>Eukaryota</taxon>
        <taxon>Viridiplantae</taxon>
        <taxon>Streptophyta</taxon>
        <taxon>Embryophyta</taxon>
        <taxon>Tracheophyta</taxon>
        <taxon>Spermatophyta</taxon>
        <taxon>Magnoliopsida</taxon>
        <taxon>eudicotyledons</taxon>
        <taxon>Gunneridae</taxon>
        <taxon>Pentapetalae</taxon>
        <taxon>rosids</taxon>
        <taxon>malvids</taxon>
        <taxon>Malvales</taxon>
        <taxon>Malvaceae</taxon>
        <taxon>Malvoideae</taxon>
        <taxon>Hibiscus</taxon>
    </lineage>
</organism>
<evidence type="ECO:0000313" key="1">
    <source>
        <dbReference type="EMBL" id="KAK8547987.1"/>
    </source>
</evidence>
<gene>
    <name evidence="1" type="ORF">V6N12_060914</name>
</gene>
<name>A0ABR2DXA4_9ROSI</name>
<sequence length="70" mass="7493">MLGLGFSATSEISALPRLERQGEVDVCMADSKVSGKLVSEKDGQSIPSMDDVVVLDEDVIMDESDPHTVI</sequence>
<reference evidence="1 2" key="1">
    <citation type="journal article" date="2024" name="G3 (Bethesda)">
        <title>Genome assembly of Hibiscus sabdariffa L. provides insights into metabolisms of medicinal natural products.</title>
        <authorList>
            <person name="Kim T."/>
        </authorList>
    </citation>
    <scope>NUCLEOTIDE SEQUENCE [LARGE SCALE GENOMIC DNA]</scope>
    <source>
        <strain evidence="1">TK-2024</strain>
        <tissue evidence="1">Old leaves</tissue>
    </source>
</reference>